<proteinExistence type="predicted"/>
<dbReference type="Gene3D" id="2.40.160.10">
    <property type="entry name" value="Porin"/>
    <property type="match status" value="1"/>
</dbReference>
<evidence type="ECO:0000313" key="2">
    <source>
        <dbReference type="Proteomes" id="UP000001822"/>
    </source>
</evidence>
<keyword evidence="2" id="KW-1185">Reference proteome</keyword>
<organism evidence="1 2">
    <name type="scientific">Cytophaga hutchinsonii (strain ATCC 33406 / DSM 1761 / CIP 103989 / NBRC 15051 / NCIMB 9469 / D465)</name>
    <dbReference type="NCBI Taxonomy" id="269798"/>
    <lineage>
        <taxon>Bacteria</taxon>
        <taxon>Pseudomonadati</taxon>
        <taxon>Bacteroidota</taxon>
        <taxon>Cytophagia</taxon>
        <taxon>Cytophagales</taxon>
        <taxon>Cytophagaceae</taxon>
        <taxon>Cytophaga</taxon>
    </lineage>
</organism>
<dbReference type="AlphaFoldDB" id="A0A6N4SXJ6"/>
<dbReference type="Pfam" id="PF07396">
    <property type="entry name" value="Porin_O_P"/>
    <property type="match status" value="1"/>
</dbReference>
<protein>
    <recommendedName>
        <fullName evidence="3">Porin</fullName>
    </recommendedName>
</protein>
<gene>
    <name evidence="1" type="ordered locus">CHU_3817</name>
</gene>
<dbReference type="OrthoDB" id="9807854at2"/>
<dbReference type="EMBL" id="CP000383">
    <property type="protein sequence ID" value="ABG61049.1"/>
    <property type="molecule type" value="Genomic_DNA"/>
</dbReference>
<dbReference type="InterPro" id="IPR023614">
    <property type="entry name" value="Porin_dom_sf"/>
</dbReference>
<dbReference type="Proteomes" id="UP000001822">
    <property type="component" value="Chromosome"/>
</dbReference>
<reference evidence="1 2" key="1">
    <citation type="journal article" date="2007" name="Appl. Environ. Microbiol.">
        <title>Genome sequence of the cellulolytic gliding bacterium Cytophaga hutchinsonii.</title>
        <authorList>
            <person name="Xie G."/>
            <person name="Bruce D.C."/>
            <person name="Challacombe J.F."/>
            <person name="Chertkov O."/>
            <person name="Detter J.C."/>
            <person name="Gilna P."/>
            <person name="Han C.S."/>
            <person name="Lucas S."/>
            <person name="Misra M."/>
            <person name="Myers G.L."/>
            <person name="Richardson P."/>
            <person name="Tapia R."/>
            <person name="Thayer N."/>
            <person name="Thompson L.S."/>
            <person name="Brettin T.S."/>
            <person name="Henrissat B."/>
            <person name="Wilson D.B."/>
            <person name="McBride M.J."/>
        </authorList>
    </citation>
    <scope>NUCLEOTIDE SEQUENCE [LARGE SCALE GENOMIC DNA]</scope>
    <source>
        <strain evidence="2">ATCC 33406 / DSM 1761 / CIP 103989 / NBRC 15051 / NCIMB 9469 / D465</strain>
    </source>
</reference>
<name>A0A6N4SXJ6_CYTH3</name>
<dbReference type="InterPro" id="IPR010870">
    <property type="entry name" value="Porin_O/P"/>
</dbReference>
<dbReference type="KEGG" id="chu:CHU_3817"/>
<evidence type="ECO:0000313" key="1">
    <source>
        <dbReference type="EMBL" id="ABG61049.1"/>
    </source>
</evidence>
<accession>A0A6N4SXJ6</accession>
<evidence type="ECO:0008006" key="3">
    <source>
        <dbReference type="Google" id="ProtNLM"/>
    </source>
</evidence>
<sequence>MVCAQAQSLAAKDSVIATPTTSSITASDTKPAETKKKNWYEVISLRGYAQFRYNRLLETNSDLKCDQCDKSIGNNGGFFFRRARLVFSGNIHERVFIYIQTDVATNATAGSTLGLNYLQIRDFYGDIYLTKDRKLRARVGISKVPFGFENLQSSQNRVAFDRTDGMNSSVYNERDLGVFFYFTPDKIKERFKYLVDSGLKGTGDYGVFGFGMYNGQTANRSELNNSLHTVMRATYPFQVNEKQILELGIQGYSGLFHVGEAVSPANVALEGNNQDYTDQRVAASVTLYPQPFGVQAEYMYGRGPVYQYNGPMAAVMHEIITGRNEGGYLQIMYMRKIKNMTVTPYTRGQYFFGGKKPELDARRHIVKELEMGIEFQIIKQLEVTLAYTISDRVFEDSRNPVNHQKGNFMRMQLQLNF</sequence>